<evidence type="ECO:0000256" key="9">
    <source>
        <dbReference type="RuleBase" id="RU369079"/>
    </source>
</evidence>
<dbReference type="Pfam" id="PF04290">
    <property type="entry name" value="DctQ"/>
    <property type="match status" value="1"/>
</dbReference>
<keyword evidence="2 9" id="KW-0813">Transport</keyword>
<evidence type="ECO:0000256" key="5">
    <source>
        <dbReference type="ARBA" id="ARBA00022692"/>
    </source>
</evidence>
<dbReference type="PANTHER" id="PTHR35011:SF10">
    <property type="entry name" value="TRAP TRANSPORTER SMALL PERMEASE PROTEIN"/>
    <property type="match status" value="1"/>
</dbReference>
<dbReference type="Proteomes" id="UP000638570">
    <property type="component" value="Unassembled WGS sequence"/>
</dbReference>
<evidence type="ECO:0000313" key="12">
    <source>
        <dbReference type="Proteomes" id="UP000638570"/>
    </source>
</evidence>
<comment type="subcellular location">
    <subcellularLocation>
        <location evidence="1 9">Cell inner membrane</location>
        <topology evidence="1 9">Multi-pass membrane protein</topology>
    </subcellularLocation>
</comment>
<proteinExistence type="inferred from homology"/>
<evidence type="ECO:0000256" key="3">
    <source>
        <dbReference type="ARBA" id="ARBA00022475"/>
    </source>
</evidence>
<feature type="transmembrane region" description="Helical" evidence="9">
    <location>
        <begin position="96"/>
        <end position="119"/>
    </location>
</feature>
<evidence type="ECO:0000256" key="6">
    <source>
        <dbReference type="ARBA" id="ARBA00022989"/>
    </source>
</evidence>
<evidence type="ECO:0000256" key="7">
    <source>
        <dbReference type="ARBA" id="ARBA00023136"/>
    </source>
</evidence>
<sequence>MQFRLLPLYRLGAYGSVLCLCLICGLITAQILGRLTDKLLVAVGMNSLGLEIPGLSEASGFLLVGASFLGLAYTFVQGGHIRVTLMIGHLSPKVRVFFELWCQSLALALCGYLAWYTFWLVEDSLAFNEVSYGILRVPLWIPQSAMLAGILLFCTALLEAWLHTLITALTRPSSFRVTDTGHE</sequence>
<dbReference type="EMBL" id="JAERTZ010000004">
    <property type="protein sequence ID" value="MBL1376211.1"/>
    <property type="molecule type" value="Genomic_DNA"/>
</dbReference>
<dbReference type="RefSeq" id="WP_202082170.1">
    <property type="nucleotide sequence ID" value="NZ_JAERTZ010000004.1"/>
</dbReference>
<comment type="similarity">
    <text evidence="8 9">Belongs to the TRAP transporter small permease family.</text>
</comment>
<comment type="function">
    <text evidence="9">Part of the tripartite ATP-independent periplasmic (TRAP) transport system.</text>
</comment>
<comment type="caution">
    <text evidence="11">The sequence shown here is derived from an EMBL/GenBank/DDBJ whole genome shotgun (WGS) entry which is preliminary data.</text>
</comment>
<organism evidence="11 12">
    <name type="scientific">Zobellella iuensis</name>
    <dbReference type="NCBI Taxonomy" id="2803811"/>
    <lineage>
        <taxon>Bacteria</taxon>
        <taxon>Pseudomonadati</taxon>
        <taxon>Pseudomonadota</taxon>
        <taxon>Gammaproteobacteria</taxon>
        <taxon>Aeromonadales</taxon>
        <taxon>Aeromonadaceae</taxon>
        <taxon>Zobellella</taxon>
    </lineage>
</organism>
<keyword evidence="4 9" id="KW-0997">Cell inner membrane</keyword>
<keyword evidence="3" id="KW-1003">Cell membrane</keyword>
<keyword evidence="5 9" id="KW-0812">Transmembrane</keyword>
<comment type="subunit">
    <text evidence="9">The complex comprises the extracytoplasmic solute receptor protein and the two transmembrane proteins.</text>
</comment>
<keyword evidence="7 9" id="KW-0472">Membrane</keyword>
<protein>
    <recommendedName>
        <fullName evidence="9">TRAP transporter small permease protein</fullName>
    </recommendedName>
</protein>
<accession>A0ABS1QMX6</accession>
<evidence type="ECO:0000256" key="2">
    <source>
        <dbReference type="ARBA" id="ARBA00022448"/>
    </source>
</evidence>
<reference evidence="12" key="1">
    <citation type="submission" date="2021-01" db="EMBL/GenBank/DDBJ databases">
        <title>Genome public.</title>
        <authorList>
            <person name="Liu C."/>
            <person name="Sun Q."/>
        </authorList>
    </citation>
    <scope>NUCLEOTIDE SEQUENCE [LARGE SCALE GENOMIC DNA]</scope>
    <source>
        <strain evidence="12">CGMCC 1.18722</strain>
    </source>
</reference>
<keyword evidence="6 9" id="KW-1133">Transmembrane helix</keyword>
<gene>
    <name evidence="11" type="ORF">JKV55_02540</name>
</gene>
<dbReference type="InterPro" id="IPR007387">
    <property type="entry name" value="TRAP_DctQ"/>
</dbReference>
<evidence type="ECO:0000256" key="4">
    <source>
        <dbReference type="ARBA" id="ARBA00022519"/>
    </source>
</evidence>
<evidence type="ECO:0000256" key="1">
    <source>
        <dbReference type="ARBA" id="ARBA00004429"/>
    </source>
</evidence>
<feature type="transmembrane region" description="Helical" evidence="9">
    <location>
        <begin position="52"/>
        <end position="76"/>
    </location>
</feature>
<name>A0ABS1QMX6_9GAMM</name>
<evidence type="ECO:0000259" key="10">
    <source>
        <dbReference type="Pfam" id="PF04290"/>
    </source>
</evidence>
<feature type="domain" description="Tripartite ATP-independent periplasmic transporters DctQ component" evidence="10">
    <location>
        <begin position="25"/>
        <end position="164"/>
    </location>
</feature>
<feature type="transmembrane region" description="Helical" evidence="9">
    <location>
        <begin position="12"/>
        <end position="32"/>
    </location>
</feature>
<keyword evidence="12" id="KW-1185">Reference proteome</keyword>
<evidence type="ECO:0000256" key="8">
    <source>
        <dbReference type="ARBA" id="ARBA00038436"/>
    </source>
</evidence>
<dbReference type="PANTHER" id="PTHR35011">
    <property type="entry name" value="2,3-DIKETO-L-GULONATE TRAP TRANSPORTER SMALL PERMEASE PROTEIN YIAM"/>
    <property type="match status" value="1"/>
</dbReference>
<dbReference type="InterPro" id="IPR055348">
    <property type="entry name" value="DctQ"/>
</dbReference>
<evidence type="ECO:0000313" key="11">
    <source>
        <dbReference type="EMBL" id="MBL1376211.1"/>
    </source>
</evidence>
<feature type="transmembrane region" description="Helical" evidence="9">
    <location>
        <begin position="139"/>
        <end position="162"/>
    </location>
</feature>